<evidence type="ECO:0000256" key="2">
    <source>
        <dbReference type="ARBA" id="ARBA00022801"/>
    </source>
</evidence>
<protein>
    <submittedName>
        <fullName evidence="8">DNA helicase IV</fullName>
        <ecNumber evidence="8">3.6.4.12</ecNumber>
    </submittedName>
</protein>
<proteinExistence type="predicted"/>
<dbReference type="EC" id="3.6.4.12" evidence="8"/>
<evidence type="ECO:0000256" key="4">
    <source>
        <dbReference type="ARBA" id="ARBA00022840"/>
    </source>
</evidence>
<evidence type="ECO:0000313" key="9">
    <source>
        <dbReference type="Proteomes" id="UP000693672"/>
    </source>
</evidence>
<evidence type="ECO:0000256" key="3">
    <source>
        <dbReference type="ARBA" id="ARBA00022806"/>
    </source>
</evidence>
<feature type="coiled-coil region" evidence="6">
    <location>
        <begin position="52"/>
        <end position="79"/>
    </location>
</feature>
<feature type="domain" description="UvrD-like helicase ATP-binding" evidence="7">
    <location>
        <begin position="231"/>
        <end position="595"/>
    </location>
</feature>
<comment type="caution">
    <text evidence="8">The sequence shown here is derived from an EMBL/GenBank/DDBJ whole genome shotgun (WGS) entry which is preliminary data.</text>
</comment>
<keyword evidence="1 5" id="KW-0547">Nucleotide-binding</keyword>
<keyword evidence="2 5" id="KW-0378">Hydrolase</keyword>
<dbReference type="InterPro" id="IPR027785">
    <property type="entry name" value="UvrD-like_helicase_C"/>
</dbReference>
<sequence length="766" mass="86578">MNKQTDAMHTPGSMHIASFCCHGERSYDIVYPCHFQGFTNDWGYRTVESGLQNAYQEELEQLNHTIRDMDAHLEALRATPVYTGSDLTEQVLESIREGKRRNLSQAMPEPYFGRLDFHESGKAGPTPLYIGKFGVEKADSPELLVIDWRAPVASLFYSFTGGTESAVYDSPEGAIEGLVYLKRNLVIRKQILQRVVDTFDREGDAMAVTDEFLLYRLGENKDNKLRDIVSTIQAEQDAIIRAGKNNALVIQGVAGSGKTTVALHRLAYLLYQYRDQVKAEKMIIFAPSRMFLDYISGVLPELGVGHIQQTTFADWALELLDQEVKLADPAERLRYWFAVGPKRPVMDDSAPGRFKGSLAYMQWLESLLDAYEQSAVPDADFLPWEGKKLPRATIREWFHVEYKHEPLMKRRERVLARMKRWIEIELEKVWEVHLRKEYKKKSGEKLRAYTKSWTAYTPFTFYKELFNPDSRPAFISEEAAAFVPEELRRATWTAAKKKLVHTEDFAPLLYIRQRFDGIHGDLRFDHTVIDEAQDFSPFQVALLAMHTKNGSFSILGDLSQGIHAYQGIHDWHEMLDQFPEDSRGYYTLNRSYRSTMEIIYFANEVLKNGVPEPPTLAVPVFRSGDPVALVQAGGAALAGRLAEAIAAHRSREGAGTLAVLARTEERCRELHAELAAAGCAVNLIVPGQQQYEGGVSIVPIYMAKGLEFDTVLLVDVDAEYYGATPQDAKLLYVGCTRALHELKLYYGAEPSPLVADVEGDFVARGK</sequence>
<dbReference type="GO" id="GO:0005829">
    <property type="term" value="C:cytosol"/>
    <property type="evidence" value="ECO:0007669"/>
    <property type="project" value="TreeGrafter"/>
</dbReference>
<evidence type="ECO:0000256" key="6">
    <source>
        <dbReference type="SAM" id="Coils"/>
    </source>
</evidence>
<feature type="binding site" evidence="5">
    <location>
        <begin position="252"/>
        <end position="259"/>
    </location>
    <ligand>
        <name>ATP</name>
        <dbReference type="ChEBI" id="CHEBI:30616"/>
    </ligand>
</feature>
<dbReference type="GO" id="GO:0043138">
    <property type="term" value="F:3'-5' DNA helicase activity"/>
    <property type="evidence" value="ECO:0007669"/>
    <property type="project" value="TreeGrafter"/>
</dbReference>
<gene>
    <name evidence="8" type="primary">helD_2</name>
    <name evidence="8" type="ORF">PAESOLCIP111_02259</name>
</gene>
<dbReference type="PANTHER" id="PTHR11070">
    <property type="entry name" value="UVRD / RECB / PCRA DNA HELICASE FAMILY MEMBER"/>
    <property type="match status" value="1"/>
</dbReference>
<evidence type="ECO:0000256" key="1">
    <source>
        <dbReference type="ARBA" id="ARBA00022741"/>
    </source>
</evidence>
<evidence type="ECO:0000256" key="5">
    <source>
        <dbReference type="PROSITE-ProRule" id="PRU00560"/>
    </source>
</evidence>
<dbReference type="Proteomes" id="UP000693672">
    <property type="component" value="Unassembled WGS sequence"/>
</dbReference>
<dbReference type="InterPro" id="IPR000212">
    <property type="entry name" value="DNA_helicase_UvrD/REP"/>
</dbReference>
<evidence type="ECO:0000259" key="7">
    <source>
        <dbReference type="PROSITE" id="PS51198"/>
    </source>
</evidence>
<accession>A0A916K012</accession>
<dbReference type="GO" id="GO:0005524">
    <property type="term" value="F:ATP binding"/>
    <property type="evidence" value="ECO:0007669"/>
    <property type="project" value="UniProtKB-UniRule"/>
</dbReference>
<dbReference type="PROSITE" id="PS51198">
    <property type="entry name" value="UVRD_HELICASE_ATP_BIND"/>
    <property type="match status" value="1"/>
</dbReference>
<keyword evidence="3 5" id="KW-0347">Helicase</keyword>
<dbReference type="InterPro" id="IPR014016">
    <property type="entry name" value="UvrD-like_ATP-bd"/>
</dbReference>
<dbReference type="GO" id="GO:0000725">
    <property type="term" value="P:recombinational repair"/>
    <property type="evidence" value="ECO:0007669"/>
    <property type="project" value="TreeGrafter"/>
</dbReference>
<reference evidence="8" key="1">
    <citation type="submission" date="2021-06" db="EMBL/GenBank/DDBJ databases">
        <authorList>
            <person name="Criscuolo A."/>
        </authorList>
    </citation>
    <scope>NUCLEOTIDE SEQUENCE</scope>
    <source>
        <strain evidence="8">CIP111600</strain>
    </source>
</reference>
<keyword evidence="4 5" id="KW-0067">ATP-binding</keyword>
<dbReference type="PANTHER" id="PTHR11070:SF17">
    <property type="entry name" value="DNA HELICASE IV"/>
    <property type="match status" value="1"/>
</dbReference>
<dbReference type="Pfam" id="PF13538">
    <property type="entry name" value="UvrD_C_2"/>
    <property type="match status" value="1"/>
</dbReference>
<keyword evidence="6" id="KW-0175">Coiled coil</keyword>
<organism evidence="8 9">
    <name type="scientific">Paenibacillus solanacearum</name>
    <dbReference type="NCBI Taxonomy" id="2048548"/>
    <lineage>
        <taxon>Bacteria</taxon>
        <taxon>Bacillati</taxon>
        <taxon>Bacillota</taxon>
        <taxon>Bacilli</taxon>
        <taxon>Bacillales</taxon>
        <taxon>Paenibacillaceae</taxon>
        <taxon>Paenibacillus</taxon>
    </lineage>
</organism>
<dbReference type="AlphaFoldDB" id="A0A916K012"/>
<name>A0A916K012_9BACL</name>
<dbReference type="GO" id="GO:0016787">
    <property type="term" value="F:hydrolase activity"/>
    <property type="evidence" value="ECO:0007669"/>
    <property type="project" value="UniProtKB-UniRule"/>
</dbReference>
<dbReference type="GO" id="GO:0003677">
    <property type="term" value="F:DNA binding"/>
    <property type="evidence" value="ECO:0007669"/>
    <property type="project" value="InterPro"/>
</dbReference>
<evidence type="ECO:0000313" key="8">
    <source>
        <dbReference type="EMBL" id="CAG7620238.1"/>
    </source>
</evidence>
<keyword evidence="9" id="KW-1185">Reference proteome</keyword>
<dbReference type="EMBL" id="CAJVAS010000008">
    <property type="protein sequence ID" value="CAG7620238.1"/>
    <property type="molecule type" value="Genomic_DNA"/>
</dbReference>